<evidence type="ECO:0000256" key="6">
    <source>
        <dbReference type="ARBA" id="ARBA00022679"/>
    </source>
</evidence>
<dbReference type="Gene3D" id="1.10.287.130">
    <property type="match status" value="1"/>
</dbReference>
<dbReference type="OrthoDB" id="1650586at2"/>
<keyword evidence="17" id="KW-1185">Reference proteome</keyword>
<reference evidence="17" key="1">
    <citation type="submission" date="2011-12" db="EMBL/GenBank/DDBJ databases">
        <title>Complete sequence of Clostridium clariflavum DSM 19732.</title>
        <authorList>
            <consortium name="US DOE Joint Genome Institute"/>
            <person name="Lucas S."/>
            <person name="Han J."/>
            <person name="Lapidus A."/>
            <person name="Cheng J.-F."/>
            <person name="Goodwin L."/>
            <person name="Pitluck S."/>
            <person name="Peters L."/>
            <person name="Teshima H."/>
            <person name="Detter J.C."/>
            <person name="Han C."/>
            <person name="Tapia R."/>
            <person name="Land M."/>
            <person name="Hauser L."/>
            <person name="Kyrpides N."/>
            <person name="Ivanova N."/>
            <person name="Pagani I."/>
            <person name="Kitzmiller T."/>
            <person name="Lynd L."/>
            <person name="Izquierdo J."/>
            <person name="Woyke T."/>
        </authorList>
    </citation>
    <scope>NUCLEOTIDE SEQUENCE [LARGE SCALE GENOMIC DNA]</scope>
    <source>
        <strain evidence="17">DSM 19732 / NBRC 101661 / EBR45</strain>
    </source>
</reference>
<evidence type="ECO:0000256" key="2">
    <source>
        <dbReference type="ARBA" id="ARBA00004651"/>
    </source>
</evidence>
<comment type="subcellular location">
    <subcellularLocation>
        <location evidence="2">Cell membrane</location>
        <topology evidence="2">Multi-pass membrane protein</topology>
    </subcellularLocation>
</comment>
<evidence type="ECO:0000256" key="14">
    <source>
        <dbReference type="SAM" id="Phobius"/>
    </source>
</evidence>
<keyword evidence="5" id="KW-0597">Phosphoprotein</keyword>
<comment type="catalytic activity">
    <reaction evidence="1">
        <text>ATP + protein L-histidine = ADP + protein N-phospho-L-histidine.</text>
        <dbReference type="EC" id="2.7.13.3"/>
    </reaction>
</comment>
<keyword evidence="4" id="KW-1003">Cell membrane</keyword>
<evidence type="ECO:0000259" key="15">
    <source>
        <dbReference type="PROSITE" id="PS50109"/>
    </source>
</evidence>
<dbReference type="Gene3D" id="3.30.565.10">
    <property type="entry name" value="Histidine kinase-like ATPase, C-terminal domain"/>
    <property type="match status" value="1"/>
</dbReference>
<evidence type="ECO:0000256" key="8">
    <source>
        <dbReference type="ARBA" id="ARBA00022741"/>
    </source>
</evidence>
<accession>G8LTT7</accession>
<keyword evidence="13 14" id="KW-0472">Membrane</keyword>
<evidence type="ECO:0000256" key="5">
    <source>
        <dbReference type="ARBA" id="ARBA00022553"/>
    </source>
</evidence>
<keyword evidence="9 16" id="KW-0418">Kinase</keyword>
<keyword evidence="7 14" id="KW-0812">Transmembrane</keyword>
<dbReference type="InterPro" id="IPR005467">
    <property type="entry name" value="His_kinase_dom"/>
</dbReference>
<dbReference type="eggNOG" id="COG2205">
    <property type="taxonomic scope" value="Bacteria"/>
</dbReference>
<dbReference type="Gene3D" id="3.30.450.20">
    <property type="entry name" value="PAS domain"/>
    <property type="match status" value="1"/>
</dbReference>
<gene>
    <name evidence="16" type="ordered locus">Clocl_0572</name>
</gene>
<feature type="domain" description="Histidine kinase" evidence="15">
    <location>
        <begin position="378"/>
        <end position="608"/>
    </location>
</feature>
<evidence type="ECO:0000313" key="17">
    <source>
        <dbReference type="Proteomes" id="UP000005435"/>
    </source>
</evidence>
<dbReference type="STRING" id="720554.Clocl_0572"/>
<evidence type="ECO:0000256" key="12">
    <source>
        <dbReference type="ARBA" id="ARBA00023012"/>
    </source>
</evidence>
<dbReference type="SUPFAM" id="SSF55874">
    <property type="entry name" value="ATPase domain of HSP90 chaperone/DNA topoisomerase II/histidine kinase"/>
    <property type="match status" value="1"/>
</dbReference>
<dbReference type="Proteomes" id="UP000005435">
    <property type="component" value="Chromosome"/>
</dbReference>
<evidence type="ECO:0000256" key="7">
    <source>
        <dbReference type="ARBA" id="ARBA00022692"/>
    </source>
</evidence>
<dbReference type="RefSeq" id="WP_014253914.1">
    <property type="nucleotide sequence ID" value="NC_016627.1"/>
</dbReference>
<evidence type="ECO:0000313" key="16">
    <source>
        <dbReference type="EMBL" id="AEV67283.1"/>
    </source>
</evidence>
<keyword evidence="8" id="KW-0547">Nucleotide-binding</keyword>
<keyword evidence="10" id="KW-0067">ATP-binding</keyword>
<evidence type="ECO:0000256" key="10">
    <source>
        <dbReference type="ARBA" id="ARBA00022840"/>
    </source>
</evidence>
<evidence type="ECO:0000256" key="11">
    <source>
        <dbReference type="ARBA" id="ARBA00022989"/>
    </source>
</evidence>
<dbReference type="HOGENOM" id="CLU_453945_0_0_9"/>
<sequence length="609" mass="68804">MLKIHEKKSLDYLGDINEKKARAVWKVSLGVLLIVMISISILGFISFRMISASIQKNSMTSSIQLVKQTAQNIETILSDIDRLAVAITLDGKLNELVNNFNLSDNEHEKAEYSRHIREIMNIYAVNREDIADMAVVTDTMEYISSGELIIDYQGDVSSFNAVKLFRESGKDSLWVDTYIADAGSTYKSTGSFGQVITFVKKINAPESNESCGMLIINYKESYLYQLISDIKVPEGSEIYILGKNGNYVMNIYDRTLNGDYSQYDLYLRDGTTLNSGSINRTIDDEDYIFTFETIQQINETPLEWRVFLKTEAASVTKGIIDVGMKIFFLGLAGVTFGFIFSVFLIRRYNLLMDKKYNERHSILMEQERLASLGQLIGGIAHNFKTPIMSIADGLEAIKELALEYDRSIENENVKESDHHRIAAEMREWVKKIRPYCAYMSDIISAVKGQAVNCNESSVGSFAIKDLINRVQILMNHELKKNQCNTNIFNRVDEMTEIRGEINNLVQVMNNLISNAIEAYRGKPGNIDVIFEKTSKELEITVRDYGCGIPERVKNKLLKEMITTKSDKGTGIGLYISYSTIKGKFAGSMHIESEEGKGTLVKIIIPLTKK</sequence>
<proteinExistence type="predicted"/>
<dbReference type="PROSITE" id="PS50109">
    <property type="entry name" value="HIS_KIN"/>
    <property type="match status" value="1"/>
</dbReference>
<keyword evidence="11 14" id="KW-1133">Transmembrane helix</keyword>
<organism evidence="16 17">
    <name type="scientific">Acetivibrio clariflavus (strain DSM 19732 / NBRC 101661 / EBR45)</name>
    <name type="common">Clostridium clariflavum</name>
    <dbReference type="NCBI Taxonomy" id="720554"/>
    <lineage>
        <taxon>Bacteria</taxon>
        <taxon>Bacillati</taxon>
        <taxon>Bacillota</taxon>
        <taxon>Clostridia</taxon>
        <taxon>Eubacteriales</taxon>
        <taxon>Oscillospiraceae</taxon>
        <taxon>Acetivibrio</taxon>
    </lineage>
</organism>
<protein>
    <recommendedName>
        <fullName evidence="3">histidine kinase</fullName>
        <ecNumber evidence="3">2.7.13.3</ecNumber>
    </recommendedName>
</protein>
<dbReference type="CDD" id="cd00075">
    <property type="entry name" value="HATPase"/>
    <property type="match status" value="1"/>
</dbReference>
<dbReference type="EC" id="2.7.13.3" evidence="3"/>
<dbReference type="PRINTS" id="PR00344">
    <property type="entry name" value="BCTRLSENSOR"/>
</dbReference>
<dbReference type="InterPro" id="IPR036890">
    <property type="entry name" value="HATPase_C_sf"/>
</dbReference>
<reference evidence="16 17" key="2">
    <citation type="journal article" date="2012" name="Stand. Genomic Sci.">
        <title>Complete Genome Sequence of Clostridium clariflavum DSM 19732.</title>
        <authorList>
            <person name="Izquierdo J.A."/>
            <person name="Goodwin L."/>
            <person name="Davenport K.W."/>
            <person name="Teshima H."/>
            <person name="Bruce D."/>
            <person name="Detter C."/>
            <person name="Tapia R."/>
            <person name="Han S."/>
            <person name="Land M."/>
            <person name="Hauser L."/>
            <person name="Jeffries C.D."/>
            <person name="Han J."/>
            <person name="Pitluck S."/>
            <person name="Nolan M."/>
            <person name="Chen A."/>
            <person name="Huntemann M."/>
            <person name="Mavromatis K."/>
            <person name="Mikhailova N."/>
            <person name="Liolios K."/>
            <person name="Woyke T."/>
            <person name="Lynd L.R."/>
        </authorList>
    </citation>
    <scope>NUCLEOTIDE SEQUENCE [LARGE SCALE GENOMIC DNA]</scope>
    <source>
        <strain evidence="17">DSM 19732 / NBRC 101661 / EBR45</strain>
    </source>
</reference>
<dbReference type="PANTHER" id="PTHR43065:SF10">
    <property type="entry name" value="PEROXIDE STRESS-ACTIVATED HISTIDINE KINASE MAK3"/>
    <property type="match status" value="1"/>
</dbReference>
<dbReference type="SMART" id="SM00387">
    <property type="entry name" value="HATPase_c"/>
    <property type="match status" value="1"/>
</dbReference>
<dbReference type="PANTHER" id="PTHR43065">
    <property type="entry name" value="SENSOR HISTIDINE KINASE"/>
    <property type="match status" value="1"/>
</dbReference>
<name>G8LTT7_ACECE</name>
<dbReference type="EMBL" id="CP003065">
    <property type="protein sequence ID" value="AEV67283.1"/>
    <property type="molecule type" value="Genomic_DNA"/>
</dbReference>
<evidence type="ECO:0000256" key="9">
    <source>
        <dbReference type="ARBA" id="ARBA00022777"/>
    </source>
</evidence>
<dbReference type="GO" id="GO:0005886">
    <property type="term" value="C:plasma membrane"/>
    <property type="evidence" value="ECO:0007669"/>
    <property type="project" value="UniProtKB-SubCell"/>
</dbReference>
<dbReference type="KEGG" id="ccl:Clocl_0572"/>
<dbReference type="GO" id="GO:0005524">
    <property type="term" value="F:ATP binding"/>
    <property type="evidence" value="ECO:0007669"/>
    <property type="project" value="UniProtKB-KW"/>
</dbReference>
<evidence type="ECO:0000256" key="1">
    <source>
        <dbReference type="ARBA" id="ARBA00000085"/>
    </source>
</evidence>
<dbReference type="Pfam" id="PF02743">
    <property type="entry name" value="dCache_1"/>
    <property type="match status" value="1"/>
</dbReference>
<dbReference type="GO" id="GO:0004673">
    <property type="term" value="F:protein histidine kinase activity"/>
    <property type="evidence" value="ECO:0007669"/>
    <property type="project" value="UniProtKB-EC"/>
</dbReference>
<feature type="transmembrane region" description="Helical" evidence="14">
    <location>
        <begin position="29"/>
        <end position="50"/>
    </location>
</feature>
<dbReference type="InterPro" id="IPR004358">
    <property type="entry name" value="Sig_transdc_His_kin-like_C"/>
</dbReference>
<feature type="transmembrane region" description="Helical" evidence="14">
    <location>
        <begin position="326"/>
        <end position="345"/>
    </location>
</feature>
<dbReference type="GO" id="GO:0000160">
    <property type="term" value="P:phosphorelay signal transduction system"/>
    <property type="evidence" value="ECO:0007669"/>
    <property type="project" value="UniProtKB-KW"/>
</dbReference>
<dbReference type="InterPro" id="IPR003594">
    <property type="entry name" value="HATPase_dom"/>
</dbReference>
<dbReference type="Pfam" id="PF02518">
    <property type="entry name" value="HATPase_c"/>
    <property type="match status" value="1"/>
</dbReference>
<evidence type="ECO:0000256" key="4">
    <source>
        <dbReference type="ARBA" id="ARBA00022475"/>
    </source>
</evidence>
<evidence type="ECO:0000256" key="13">
    <source>
        <dbReference type="ARBA" id="ARBA00023136"/>
    </source>
</evidence>
<keyword evidence="6" id="KW-0808">Transferase</keyword>
<dbReference type="AlphaFoldDB" id="G8LTT7"/>
<keyword evidence="12" id="KW-0902">Two-component regulatory system</keyword>
<evidence type="ECO:0000256" key="3">
    <source>
        <dbReference type="ARBA" id="ARBA00012438"/>
    </source>
</evidence>
<dbReference type="InterPro" id="IPR033479">
    <property type="entry name" value="dCache_1"/>
</dbReference>